<feature type="signal peptide" evidence="5">
    <location>
        <begin position="1"/>
        <end position="18"/>
    </location>
</feature>
<proteinExistence type="predicted"/>
<evidence type="ECO:0000259" key="6">
    <source>
        <dbReference type="PROSITE" id="PS51352"/>
    </source>
</evidence>
<evidence type="ECO:0000256" key="1">
    <source>
        <dbReference type="ARBA" id="ARBA00004196"/>
    </source>
</evidence>
<keyword evidence="3" id="KW-1015">Disulfide bond</keyword>
<evidence type="ECO:0000256" key="5">
    <source>
        <dbReference type="SAM" id="SignalP"/>
    </source>
</evidence>
<name>A0A1V9FGB8_9BACT</name>
<dbReference type="InterPro" id="IPR000866">
    <property type="entry name" value="AhpC/TSA"/>
</dbReference>
<dbReference type="InterPro" id="IPR025380">
    <property type="entry name" value="DUF4369"/>
</dbReference>
<dbReference type="PROSITE" id="PS51352">
    <property type="entry name" value="THIOREDOXIN_2"/>
    <property type="match status" value="1"/>
</dbReference>
<dbReference type="PANTHER" id="PTHR42852">
    <property type="entry name" value="THIOL:DISULFIDE INTERCHANGE PROTEIN DSBE"/>
    <property type="match status" value="1"/>
</dbReference>
<comment type="caution">
    <text evidence="7">The sequence shown here is derived from an EMBL/GenBank/DDBJ whole genome shotgun (WGS) entry which is preliminary data.</text>
</comment>
<keyword evidence="5" id="KW-0732">Signal</keyword>
<keyword evidence="2" id="KW-0201">Cytochrome c-type biogenesis</keyword>
<dbReference type="CDD" id="cd02966">
    <property type="entry name" value="TlpA_like_family"/>
    <property type="match status" value="1"/>
</dbReference>
<dbReference type="GO" id="GO:0030313">
    <property type="term" value="C:cell envelope"/>
    <property type="evidence" value="ECO:0007669"/>
    <property type="project" value="UniProtKB-SubCell"/>
</dbReference>
<evidence type="ECO:0000256" key="4">
    <source>
        <dbReference type="ARBA" id="ARBA00023284"/>
    </source>
</evidence>
<comment type="subcellular location">
    <subcellularLocation>
        <location evidence="1">Cell envelope</location>
    </subcellularLocation>
</comment>
<evidence type="ECO:0000256" key="2">
    <source>
        <dbReference type="ARBA" id="ARBA00022748"/>
    </source>
</evidence>
<dbReference type="EMBL" id="LVYD01000124">
    <property type="protein sequence ID" value="OQP57311.1"/>
    <property type="molecule type" value="Genomic_DNA"/>
</dbReference>
<dbReference type="InterPro" id="IPR017937">
    <property type="entry name" value="Thioredoxin_CS"/>
</dbReference>
<dbReference type="RefSeq" id="WP_081156277.1">
    <property type="nucleotide sequence ID" value="NZ_LVYD01000124.1"/>
</dbReference>
<dbReference type="InterPro" id="IPR013766">
    <property type="entry name" value="Thioredoxin_domain"/>
</dbReference>
<protein>
    <submittedName>
        <fullName evidence="7">Alkyl hydroperoxide reductase</fullName>
    </submittedName>
</protein>
<sequence>MKKNMIVAMALLPLLATAQSTPFSVTVKLSKLKNDWKAYLIYQQDEKRIMDSAVGKDGIWSFKGNITEPVKAYLVLDHTGAGPQMNRTADLTGVYLEKGKMEFTGTDNVKQATLTGGAINKEYVLYKAKVLTPAQKIIDSLDALYLAAPAEKKNDAAFRDGLMSVAGQTMEEREKQKYAYIQQHPDSYISLDALLEVTSENNDHEKAAPLFKSLSAKVQATKRGQKLANDIEAQKALAIGAMAPDFTQNDVNDKPVKLSDFKGKYVLLDFWASWCGPCRKENPNVVMAYNKYKDKNFTVLGVSLDQPNKKDAWVAAIKKDSLEWTQVSDLQFWDNAVAKKYLIRSIPQNFLIDPTGKIIGKNLRGEDLDAKLEELFAVKQ</sequence>
<dbReference type="InterPro" id="IPR050553">
    <property type="entry name" value="Thioredoxin_ResA/DsbE_sf"/>
</dbReference>
<evidence type="ECO:0000313" key="7">
    <source>
        <dbReference type="EMBL" id="OQP57311.1"/>
    </source>
</evidence>
<keyword evidence="8" id="KW-1185">Reference proteome</keyword>
<dbReference type="GO" id="GO:0016491">
    <property type="term" value="F:oxidoreductase activity"/>
    <property type="evidence" value="ECO:0007669"/>
    <property type="project" value="InterPro"/>
</dbReference>
<dbReference type="Pfam" id="PF14289">
    <property type="entry name" value="DUF4369"/>
    <property type="match status" value="1"/>
</dbReference>
<dbReference type="STRING" id="1703345.A3860_11200"/>
<organism evidence="7 8">
    <name type="scientific">Niastella vici</name>
    <dbReference type="NCBI Taxonomy" id="1703345"/>
    <lineage>
        <taxon>Bacteria</taxon>
        <taxon>Pseudomonadati</taxon>
        <taxon>Bacteroidota</taxon>
        <taxon>Chitinophagia</taxon>
        <taxon>Chitinophagales</taxon>
        <taxon>Chitinophagaceae</taxon>
        <taxon>Niastella</taxon>
    </lineage>
</organism>
<dbReference type="AlphaFoldDB" id="A0A1V9FGB8"/>
<dbReference type="SUPFAM" id="SSF52833">
    <property type="entry name" value="Thioredoxin-like"/>
    <property type="match status" value="1"/>
</dbReference>
<dbReference type="OrthoDB" id="750178at2"/>
<dbReference type="Pfam" id="PF00578">
    <property type="entry name" value="AhpC-TSA"/>
    <property type="match status" value="1"/>
</dbReference>
<dbReference type="InterPro" id="IPR036249">
    <property type="entry name" value="Thioredoxin-like_sf"/>
</dbReference>
<dbReference type="PANTHER" id="PTHR42852:SF6">
    <property type="entry name" value="THIOL:DISULFIDE INTERCHANGE PROTEIN DSBE"/>
    <property type="match status" value="1"/>
</dbReference>
<dbReference type="GO" id="GO:0016209">
    <property type="term" value="F:antioxidant activity"/>
    <property type="evidence" value="ECO:0007669"/>
    <property type="project" value="InterPro"/>
</dbReference>
<gene>
    <name evidence="7" type="ORF">A3860_11200</name>
</gene>
<keyword evidence="4" id="KW-0676">Redox-active center</keyword>
<dbReference type="PROSITE" id="PS00194">
    <property type="entry name" value="THIOREDOXIN_1"/>
    <property type="match status" value="1"/>
</dbReference>
<dbReference type="Proteomes" id="UP000192796">
    <property type="component" value="Unassembled WGS sequence"/>
</dbReference>
<dbReference type="Gene3D" id="3.40.30.10">
    <property type="entry name" value="Glutaredoxin"/>
    <property type="match status" value="1"/>
</dbReference>
<accession>A0A1V9FGB8</accession>
<feature type="domain" description="Thioredoxin" evidence="6">
    <location>
        <begin position="237"/>
        <end position="380"/>
    </location>
</feature>
<evidence type="ECO:0000313" key="8">
    <source>
        <dbReference type="Proteomes" id="UP000192796"/>
    </source>
</evidence>
<reference evidence="7 8" key="1">
    <citation type="submission" date="2016-03" db="EMBL/GenBank/DDBJ databases">
        <title>Niastella vici sp. nov., isolated from farmland soil.</title>
        <authorList>
            <person name="Chen L."/>
            <person name="Wang D."/>
            <person name="Yang S."/>
            <person name="Wang G."/>
        </authorList>
    </citation>
    <scope>NUCLEOTIDE SEQUENCE [LARGE SCALE GENOMIC DNA]</scope>
    <source>
        <strain evidence="7 8">DJ57</strain>
    </source>
</reference>
<dbReference type="GO" id="GO:0017004">
    <property type="term" value="P:cytochrome complex assembly"/>
    <property type="evidence" value="ECO:0007669"/>
    <property type="project" value="UniProtKB-KW"/>
</dbReference>
<feature type="chain" id="PRO_5012303089" evidence="5">
    <location>
        <begin position="19"/>
        <end position="380"/>
    </location>
</feature>
<evidence type="ECO:0000256" key="3">
    <source>
        <dbReference type="ARBA" id="ARBA00023157"/>
    </source>
</evidence>